<comment type="caution">
    <text evidence="2">The sequence shown here is derived from an EMBL/GenBank/DDBJ whole genome shotgun (WGS) entry which is preliminary data.</text>
</comment>
<evidence type="ECO:0000313" key="2">
    <source>
        <dbReference type="EMBL" id="OOC03871.1"/>
    </source>
</evidence>
<accession>A0ABX3J847</accession>
<reference evidence="2 3" key="1">
    <citation type="submission" date="2017-02" db="EMBL/GenBank/DDBJ databases">
        <title>Amycolatopsis azurea DSM 43854 draft genome.</title>
        <authorList>
            <person name="Mayilraj S."/>
        </authorList>
    </citation>
    <scope>NUCLEOTIDE SEQUENCE [LARGE SCALE GENOMIC DNA]</scope>
    <source>
        <strain evidence="2 3">DSM 43854</strain>
    </source>
</reference>
<gene>
    <name evidence="2" type="ORF">B0293_26815</name>
</gene>
<feature type="region of interest" description="Disordered" evidence="1">
    <location>
        <begin position="1"/>
        <end position="66"/>
    </location>
</feature>
<sequence length="83" mass="8594">MIVNGSATRECTRPRTAPDGTRKPVVPTEAGPCSSAPVRSGSQSGQRVKSASDGQSADGGQGRISREVLVQVIPGRYTELPVS</sequence>
<evidence type="ECO:0000313" key="3">
    <source>
        <dbReference type="Proteomes" id="UP000188551"/>
    </source>
</evidence>
<evidence type="ECO:0000256" key="1">
    <source>
        <dbReference type="SAM" id="MobiDB-lite"/>
    </source>
</evidence>
<proteinExistence type="predicted"/>
<protein>
    <submittedName>
        <fullName evidence="2">Uncharacterized protein</fullName>
    </submittedName>
</protein>
<name>A0ABX3J847_9PSEU</name>
<organism evidence="2 3">
    <name type="scientific">Amycolatopsis azurea DSM 43854</name>
    <dbReference type="NCBI Taxonomy" id="1238180"/>
    <lineage>
        <taxon>Bacteria</taxon>
        <taxon>Bacillati</taxon>
        <taxon>Actinomycetota</taxon>
        <taxon>Actinomycetes</taxon>
        <taxon>Pseudonocardiales</taxon>
        <taxon>Pseudonocardiaceae</taxon>
        <taxon>Amycolatopsis</taxon>
    </lineage>
</organism>
<feature type="compositionally biased region" description="Polar residues" evidence="1">
    <location>
        <begin position="40"/>
        <end position="55"/>
    </location>
</feature>
<dbReference type="Proteomes" id="UP000188551">
    <property type="component" value="Unassembled WGS sequence"/>
</dbReference>
<dbReference type="EMBL" id="MUXN01000020">
    <property type="protein sequence ID" value="OOC03871.1"/>
    <property type="molecule type" value="Genomic_DNA"/>
</dbReference>
<keyword evidence="3" id="KW-1185">Reference proteome</keyword>